<comment type="caution">
    <text evidence="2">The sequence shown here is derived from an EMBL/GenBank/DDBJ whole genome shotgun (WGS) entry which is preliminary data.</text>
</comment>
<keyword evidence="1" id="KW-0175">Coiled coil</keyword>
<dbReference type="KEGG" id="cci:CC1G_08854"/>
<dbReference type="InParanoid" id="A8P6C5"/>
<keyword evidence="3" id="KW-1185">Reference proteome</keyword>
<feature type="coiled-coil region" evidence="1">
    <location>
        <begin position="11"/>
        <end position="38"/>
    </location>
</feature>
<dbReference type="VEuPathDB" id="FungiDB:CC1G_08854"/>
<sequence>MALTAAGTTKVDLEEAENASLDRRILALETELRKLKREKNDRAKVSRLPDEVLCAIFLFLAEDMKASHRMGRITWTCAVALALDLGSEVASGTTCHQHTSRPQKRDDALKDCNLLKQESHRLRLVDIYTTHDLYPSLVKWLVGSAPQLERVSIRIIDTDGSWDLQGPIISRPTNLPRDFLNGNAPKLRELVCKGCLPFFSGSISNFVNLTKLHIEMDTFHSSGRDPLPTEEQVVETLSRMPGLVHLELRLFRPLANEASIVMSSNVGRRPPMPLPRLTHLSLASSCLSIASLLEHLHLPASMNLTLWCNYADENSIGHLADALRSSWISLPLSTSSQTPSQLPVEQLDLGLNPLGIGFHVEGSAFDESTSHEKIAATFSIAFISRTTPMINNPNVIVPWRSALTRLAVSPWPLNRVKEVIISSPRLTAAGSDWIDESIFLGPFPALTTVSLEQCSGNIFMDVLLADPVLDVEAGQGNLPVVPRFPLLRELTFIDMPRRFPGQILCLADICAARAYRGCPIETVHFVGCSRLIEEDIEQLNSLWEVVPFVCFR</sequence>
<dbReference type="AlphaFoldDB" id="A8P6C5"/>
<evidence type="ECO:0008006" key="4">
    <source>
        <dbReference type="Google" id="ProtNLM"/>
    </source>
</evidence>
<evidence type="ECO:0000313" key="2">
    <source>
        <dbReference type="EMBL" id="EAU82697.1"/>
    </source>
</evidence>
<proteinExistence type="predicted"/>
<reference evidence="2 3" key="1">
    <citation type="journal article" date="2010" name="Proc. Natl. Acad. Sci. U.S.A.">
        <title>Insights into evolution of multicellular fungi from the assembled chromosomes of the mushroom Coprinopsis cinerea (Coprinus cinereus).</title>
        <authorList>
            <person name="Stajich J.E."/>
            <person name="Wilke S.K."/>
            <person name="Ahren D."/>
            <person name="Au C.H."/>
            <person name="Birren B.W."/>
            <person name="Borodovsky M."/>
            <person name="Burns C."/>
            <person name="Canback B."/>
            <person name="Casselton L.A."/>
            <person name="Cheng C.K."/>
            <person name="Deng J."/>
            <person name="Dietrich F.S."/>
            <person name="Fargo D.C."/>
            <person name="Farman M.L."/>
            <person name="Gathman A.C."/>
            <person name="Goldberg J."/>
            <person name="Guigo R."/>
            <person name="Hoegger P.J."/>
            <person name="Hooker J.B."/>
            <person name="Huggins A."/>
            <person name="James T.Y."/>
            <person name="Kamada T."/>
            <person name="Kilaru S."/>
            <person name="Kodira C."/>
            <person name="Kues U."/>
            <person name="Kupfer D."/>
            <person name="Kwan H.S."/>
            <person name="Lomsadze A."/>
            <person name="Li W."/>
            <person name="Lilly W.W."/>
            <person name="Ma L.J."/>
            <person name="Mackey A.J."/>
            <person name="Manning G."/>
            <person name="Martin F."/>
            <person name="Muraguchi H."/>
            <person name="Natvig D.O."/>
            <person name="Palmerini H."/>
            <person name="Ramesh M.A."/>
            <person name="Rehmeyer C.J."/>
            <person name="Roe B.A."/>
            <person name="Shenoy N."/>
            <person name="Stanke M."/>
            <person name="Ter-Hovhannisyan V."/>
            <person name="Tunlid A."/>
            <person name="Velagapudi R."/>
            <person name="Vision T.J."/>
            <person name="Zeng Q."/>
            <person name="Zolan M.E."/>
            <person name="Pukkila P.J."/>
        </authorList>
    </citation>
    <scope>NUCLEOTIDE SEQUENCE [LARGE SCALE GENOMIC DNA]</scope>
    <source>
        <strain evidence="3">Okayama-7 / 130 / ATCC MYA-4618 / FGSC 9003</strain>
    </source>
</reference>
<dbReference type="GeneID" id="6015735"/>
<organism evidence="2 3">
    <name type="scientific">Coprinopsis cinerea (strain Okayama-7 / 130 / ATCC MYA-4618 / FGSC 9003)</name>
    <name type="common">Inky cap fungus</name>
    <name type="synonym">Hormographiella aspergillata</name>
    <dbReference type="NCBI Taxonomy" id="240176"/>
    <lineage>
        <taxon>Eukaryota</taxon>
        <taxon>Fungi</taxon>
        <taxon>Dikarya</taxon>
        <taxon>Basidiomycota</taxon>
        <taxon>Agaricomycotina</taxon>
        <taxon>Agaricomycetes</taxon>
        <taxon>Agaricomycetidae</taxon>
        <taxon>Agaricales</taxon>
        <taxon>Agaricineae</taxon>
        <taxon>Psathyrellaceae</taxon>
        <taxon>Coprinopsis</taxon>
    </lineage>
</organism>
<gene>
    <name evidence="2" type="ORF">CC1G_08854</name>
</gene>
<protein>
    <recommendedName>
        <fullName evidence="4">F-box domain-containing protein</fullName>
    </recommendedName>
</protein>
<dbReference type="OrthoDB" id="2884925at2759"/>
<evidence type="ECO:0000256" key="1">
    <source>
        <dbReference type="SAM" id="Coils"/>
    </source>
</evidence>
<evidence type="ECO:0000313" key="3">
    <source>
        <dbReference type="Proteomes" id="UP000001861"/>
    </source>
</evidence>
<dbReference type="Proteomes" id="UP000001861">
    <property type="component" value="Unassembled WGS sequence"/>
</dbReference>
<dbReference type="RefSeq" id="XP_001839128.1">
    <property type="nucleotide sequence ID" value="XM_001839076.1"/>
</dbReference>
<dbReference type="EMBL" id="AACS02000005">
    <property type="protein sequence ID" value="EAU82697.1"/>
    <property type="molecule type" value="Genomic_DNA"/>
</dbReference>
<dbReference type="SUPFAM" id="SSF52047">
    <property type="entry name" value="RNI-like"/>
    <property type="match status" value="1"/>
</dbReference>
<name>A8P6C5_COPC7</name>
<accession>A8P6C5</accession>